<evidence type="ECO:0000256" key="1">
    <source>
        <dbReference type="ARBA" id="ARBA00007358"/>
    </source>
</evidence>
<comment type="similarity">
    <text evidence="1">Belongs to the iron-containing alcohol dehydrogenase family.</text>
</comment>
<keyword evidence="8" id="KW-1185">Reference proteome</keyword>
<dbReference type="GO" id="GO:0046872">
    <property type="term" value="F:metal ion binding"/>
    <property type="evidence" value="ECO:0007669"/>
    <property type="project" value="UniProtKB-KW"/>
</dbReference>
<organism evidence="7 8">
    <name type="scientific">Lysinibacillus composti</name>
    <dbReference type="NCBI Taxonomy" id="720633"/>
    <lineage>
        <taxon>Bacteria</taxon>
        <taxon>Bacillati</taxon>
        <taxon>Bacillota</taxon>
        <taxon>Bacilli</taxon>
        <taxon>Bacillales</taxon>
        <taxon>Bacillaceae</taxon>
        <taxon>Lysinibacillus</taxon>
    </lineage>
</organism>
<comment type="cofactor">
    <cofactor evidence="4">
        <name>Zn(2+)</name>
        <dbReference type="ChEBI" id="CHEBI:29105"/>
    </cofactor>
    <text evidence="4">Binds 1 zinc ion per subunit.</text>
</comment>
<sequence length="365" mass="40547">MKTIHVHGAPSEYILQKGALDLLESKLIERNHKKVLVVRGVKSWEAAKAYWPTMEQIEYDEYIYGGECSFEEIEKVSKLVLSQEYEAIIGVGGGKVLDLVKATGNETHKPIILIPTLASNCAPWTPLSVLYDDAGSFIRYDIYPVSASLVLIEPEILVMAPVDLFVAGIGDTLAKWYEADIQLRAIANKTVPMMIAHYTAEQCKVILVQSAVEAVRAVRNGEVNEEFIKVVETIIMYSGMVGGFGDHFGRVTGAHAIHNGLTMLEETHHALHGSKVAYGILVQLVLENRWNEIQRLVPFYQQLGLPLSLSELGIDGITDEMVNEVAEKATIPEESIHLMSIGEITSTRVRDAILALEKYYKELKI</sequence>
<dbReference type="RefSeq" id="WP_124767049.1">
    <property type="nucleotide sequence ID" value="NZ_JAFBDY010000044.1"/>
</dbReference>
<feature type="binding site" evidence="5">
    <location>
        <position position="131"/>
    </location>
    <ligand>
        <name>NAD(+)</name>
        <dbReference type="ChEBI" id="CHEBI:57540"/>
    </ligand>
</feature>
<gene>
    <name evidence="7" type="ORF">EBB45_19910</name>
</gene>
<dbReference type="Proteomes" id="UP000274033">
    <property type="component" value="Unassembled WGS sequence"/>
</dbReference>
<feature type="binding site" evidence="5">
    <location>
        <begin position="94"/>
        <end position="98"/>
    </location>
    <ligand>
        <name>NAD(+)</name>
        <dbReference type="ChEBI" id="CHEBI:57540"/>
    </ligand>
</feature>
<dbReference type="EMBL" id="RRCT01000041">
    <property type="protein sequence ID" value="RQW70922.1"/>
    <property type="molecule type" value="Genomic_DNA"/>
</dbReference>
<evidence type="ECO:0000256" key="4">
    <source>
        <dbReference type="PIRSR" id="PIRSR000112-1"/>
    </source>
</evidence>
<comment type="caution">
    <text evidence="7">The sequence shown here is derived from an EMBL/GenBank/DDBJ whole genome shotgun (WGS) entry which is preliminary data.</text>
</comment>
<dbReference type="InterPro" id="IPR018211">
    <property type="entry name" value="ADH_Fe_CS"/>
</dbReference>
<feature type="binding site" evidence="4">
    <location>
        <position position="255"/>
    </location>
    <ligand>
        <name>glycerol</name>
        <dbReference type="ChEBI" id="CHEBI:17754"/>
    </ligand>
</feature>
<dbReference type="CDD" id="cd08172">
    <property type="entry name" value="GlyDH-like"/>
    <property type="match status" value="1"/>
</dbReference>
<evidence type="ECO:0000256" key="2">
    <source>
        <dbReference type="ARBA" id="ARBA00022723"/>
    </source>
</evidence>
<feature type="binding site" evidence="5">
    <location>
        <position position="127"/>
    </location>
    <ligand>
        <name>NAD(+)</name>
        <dbReference type="ChEBI" id="CHEBI:57540"/>
    </ligand>
</feature>
<name>A0A3N9UGX1_9BACI</name>
<proteinExistence type="inferred from homology"/>
<protein>
    <submittedName>
        <fullName evidence="7">Iron-containing alcohol dehydrogenase family protein</fullName>
    </submittedName>
</protein>
<dbReference type="AlphaFoldDB" id="A0A3N9UGX1"/>
<evidence type="ECO:0000313" key="7">
    <source>
        <dbReference type="EMBL" id="RQW70922.1"/>
    </source>
</evidence>
<evidence type="ECO:0000256" key="5">
    <source>
        <dbReference type="PIRSR" id="PIRSR000112-3"/>
    </source>
</evidence>
<dbReference type="PANTHER" id="PTHR43616">
    <property type="entry name" value="GLYCEROL DEHYDROGENASE"/>
    <property type="match status" value="1"/>
</dbReference>
<dbReference type="PROSITE" id="PS00913">
    <property type="entry name" value="ADH_IRON_1"/>
    <property type="match status" value="1"/>
</dbReference>
<evidence type="ECO:0000259" key="6">
    <source>
        <dbReference type="Pfam" id="PF00465"/>
    </source>
</evidence>
<evidence type="ECO:0000256" key="3">
    <source>
        <dbReference type="ARBA" id="ARBA00023002"/>
    </source>
</evidence>
<accession>A0A3N9UGX1</accession>
<dbReference type="Pfam" id="PF00465">
    <property type="entry name" value="Fe-ADH"/>
    <property type="match status" value="1"/>
</dbReference>
<dbReference type="InterPro" id="IPR001670">
    <property type="entry name" value="ADH_Fe/GldA"/>
</dbReference>
<feature type="domain" description="Alcohol dehydrogenase iron-type/glycerol dehydrogenase GldA" evidence="6">
    <location>
        <begin position="10"/>
        <end position="153"/>
    </location>
</feature>
<keyword evidence="5" id="KW-0520">NAD</keyword>
<feature type="binding site" evidence="4">
    <location>
        <position position="171"/>
    </location>
    <ligand>
        <name>glycerol</name>
        <dbReference type="ChEBI" id="CHEBI:17754"/>
    </ligand>
</feature>
<feature type="binding site" evidence="5">
    <location>
        <position position="125"/>
    </location>
    <ligand>
        <name>NAD(+)</name>
        <dbReference type="ChEBI" id="CHEBI:57540"/>
    </ligand>
</feature>
<keyword evidence="3" id="KW-0560">Oxidoreductase</keyword>
<dbReference type="GO" id="GO:0016614">
    <property type="term" value="F:oxidoreductase activity, acting on CH-OH group of donors"/>
    <property type="evidence" value="ECO:0007669"/>
    <property type="project" value="InterPro"/>
</dbReference>
<feature type="binding site" evidence="4">
    <location>
        <position position="272"/>
    </location>
    <ligand>
        <name>glycerol</name>
        <dbReference type="ChEBI" id="CHEBI:17754"/>
    </ligand>
</feature>
<dbReference type="Gene3D" id="3.40.50.1970">
    <property type="match status" value="1"/>
</dbReference>
<reference evidence="7 8" key="1">
    <citation type="journal article" date="2013" name="J. Microbiol.">
        <title>Lysinibacillus chungkukjangi sp. nov., isolated from Chungkukjang, Korean fermented soybean food.</title>
        <authorList>
            <person name="Kim S.J."/>
            <person name="Jang Y.H."/>
            <person name="Hamada M."/>
            <person name="Ahn J.H."/>
            <person name="Weon H.Y."/>
            <person name="Suzuki K."/>
            <person name="Whang K.S."/>
            <person name="Kwon S.W."/>
        </authorList>
    </citation>
    <scope>NUCLEOTIDE SEQUENCE [LARGE SCALE GENOMIC DNA]</scope>
    <source>
        <strain evidence="7 8">MCCC 1A12701</strain>
    </source>
</reference>
<dbReference type="PIRSF" id="PIRSF000112">
    <property type="entry name" value="Glycerol_dehydrogenase"/>
    <property type="match status" value="1"/>
</dbReference>
<keyword evidence="4" id="KW-0862">Zinc</keyword>
<evidence type="ECO:0000313" key="8">
    <source>
        <dbReference type="Proteomes" id="UP000274033"/>
    </source>
</evidence>
<feature type="binding site" evidence="5">
    <location>
        <begin position="116"/>
        <end position="119"/>
    </location>
    <ligand>
        <name>NAD(+)</name>
        <dbReference type="ChEBI" id="CHEBI:57540"/>
    </ligand>
</feature>
<dbReference type="Gene3D" id="1.20.1090.10">
    <property type="entry name" value="Dehydroquinate synthase-like - alpha domain"/>
    <property type="match status" value="1"/>
</dbReference>
<dbReference type="SUPFAM" id="SSF56796">
    <property type="entry name" value="Dehydroquinate synthase-like"/>
    <property type="match status" value="1"/>
</dbReference>
<dbReference type="InterPro" id="IPR016205">
    <property type="entry name" value="Glycerol_DH"/>
</dbReference>
<keyword evidence="2 4" id="KW-0479">Metal-binding</keyword>
<dbReference type="OrthoDB" id="5198708at2"/>
<dbReference type="PANTHER" id="PTHR43616:SF3">
    <property type="entry name" value="HYDROXYCARBOXYLATE DEHYDROGENASE A"/>
    <property type="match status" value="1"/>
</dbReference>